<proteinExistence type="predicted"/>
<name>A0A426TYH7_9CHLR</name>
<gene>
    <name evidence="2" type="ORF">EI684_12305</name>
</gene>
<dbReference type="EMBL" id="RSAS01000482">
    <property type="protein sequence ID" value="RRR70946.1"/>
    <property type="molecule type" value="Genomic_DNA"/>
</dbReference>
<feature type="region of interest" description="Disordered" evidence="1">
    <location>
        <begin position="37"/>
        <end position="68"/>
    </location>
</feature>
<feature type="compositionally biased region" description="Low complexity" evidence="1">
    <location>
        <begin position="42"/>
        <end position="59"/>
    </location>
</feature>
<evidence type="ECO:0000256" key="1">
    <source>
        <dbReference type="SAM" id="MobiDB-lite"/>
    </source>
</evidence>
<comment type="caution">
    <text evidence="2">The sequence shown here is derived from an EMBL/GenBank/DDBJ whole genome shotgun (WGS) entry which is preliminary data.</text>
</comment>
<accession>A0A426TYH7</accession>
<sequence length="82" mass="9017">MVHQRLIVLADTVAVEVVPYHPSDAKTRLRLHIYRQQRNEAESQQQQGEDGEQGAVGEAADGRRGHGGWLLDGIGLRSAYGP</sequence>
<organism evidence="2 3">
    <name type="scientific">Candidatus Viridilinea halotolerans</name>
    <dbReference type="NCBI Taxonomy" id="2491704"/>
    <lineage>
        <taxon>Bacteria</taxon>
        <taxon>Bacillati</taxon>
        <taxon>Chloroflexota</taxon>
        <taxon>Chloroflexia</taxon>
        <taxon>Chloroflexales</taxon>
        <taxon>Chloroflexineae</taxon>
        <taxon>Oscillochloridaceae</taxon>
        <taxon>Candidatus Viridilinea</taxon>
    </lineage>
</organism>
<dbReference type="Proteomes" id="UP000280307">
    <property type="component" value="Unassembled WGS sequence"/>
</dbReference>
<protein>
    <submittedName>
        <fullName evidence="2">Uncharacterized protein</fullName>
    </submittedName>
</protein>
<reference evidence="2 3" key="1">
    <citation type="submission" date="2018-12" db="EMBL/GenBank/DDBJ databases">
        <title>Genome Sequence of Candidatus Viridilinea halotolerans isolated from saline sulfide-rich spring.</title>
        <authorList>
            <person name="Grouzdev D.S."/>
            <person name="Burganskaya E.I."/>
            <person name="Krutkina M.S."/>
            <person name="Sukhacheva M.V."/>
            <person name="Gorlenko V.M."/>
        </authorList>
    </citation>
    <scope>NUCLEOTIDE SEQUENCE [LARGE SCALE GENOMIC DNA]</scope>
    <source>
        <strain evidence="2">Chok-6</strain>
    </source>
</reference>
<dbReference type="AlphaFoldDB" id="A0A426TYH7"/>
<evidence type="ECO:0000313" key="2">
    <source>
        <dbReference type="EMBL" id="RRR70946.1"/>
    </source>
</evidence>
<evidence type="ECO:0000313" key="3">
    <source>
        <dbReference type="Proteomes" id="UP000280307"/>
    </source>
</evidence>